<protein>
    <submittedName>
        <fullName evidence="5">Uncharacterized protein LOC106174263</fullName>
    </submittedName>
</protein>
<comment type="caution">
    <text evidence="2">Lacks conserved residue(s) required for the propagation of feature annotation.</text>
</comment>
<dbReference type="InterPro" id="IPR035983">
    <property type="entry name" value="Hect_E3_ubiquitin_ligase"/>
</dbReference>
<dbReference type="InParanoid" id="A0A1S3JM46"/>
<dbReference type="GO" id="GO:0004842">
    <property type="term" value="F:ubiquitin-protein transferase activity"/>
    <property type="evidence" value="ECO:0007669"/>
    <property type="project" value="InterPro"/>
</dbReference>
<dbReference type="Gene3D" id="3.30.2410.10">
    <property type="entry name" value="Hect, E3 ligase catalytic domain"/>
    <property type="match status" value="1"/>
</dbReference>
<evidence type="ECO:0000313" key="5">
    <source>
        <dbReference type="RefSeq" id="XP_013411196.1"/>
    </source>
</evidence>
<sequence length="660" mass="74847">MYCPYCGKELPCGFENFLCCTFCGKSLPDWSSRQIENSNRDVASAAIAGVSGLSSSSSAGFLEPKKEDLPQLLQTFKKMREKRNTERNSFFTNKKSRFSMKDNEVNIRVGILIPKNGCLKPFRGKTLKVTVRPSWTAEETLQACLAKHRAHNGHEMEEGGYCLTYDSGKVVEHLPEGNPPAKFTIRGYKEQIQKDWQRLVLYICAREHLEKEEAHVEILTSDEESDLEEWIHTKEVGCRVDAGTPTVSFRVDASSTRTEQSSYETYVEALQDDPDDYPEEVWSTNVETQDTNASPEQEMDLTALVIAWQEQNAKTEDEELIVRRRKLLNSVLSATKREGFSFFKIPKVEFSGEKALDDGGPRRECFRLLMKEISSLDIFEGPPEALVFRHNVTKLEAGSHHKSGQLVAWSILHGGPGFPMLHPLLFEKMVGREPKREDIPKYIGLLLPEEKDKLNKIYCSDKTEFDAVVAAEMDWICDQGIFKFSFEEKETMIFQLLLNIVYYKSKTEADEFLGGLNSIGQLGVLMHKYPSSLQRLFVHSTSAVTRMWFKDNMSYVHSDNSAVKDVEEDTVLLWERFLQDCESGRSQVTLHKVLGFITGAEEIPPGGFEKKLEVGFFIPSERCRFPWASTCGLYLHLPTGDDLGDLLVTAIQEGMGFSIS</sequence>
<dbReference type="AlphaFoldDB" id="A0A1S3JM46"/>
<dbReference type="STRING" id="7574.A0A1S3JM46"/>
<organism evidence="4 5">
    <name type="scientific">Lingula anatina</name>
    <name type="common">Brachiopod</name>
    <name type="synonym">Lingula unguis</name>
    <dbReference type="NCBI Taxonomy" id="7574"/>
    <lineage>
        <taxon>Eukaryota</taxon>
        <taxon>Metazoa</taxon>
        <taxon>Spiralia</taxon>
        <taxon>Lophotrochozoa</taxon>
        <taxon>Brachiopoda</taxon>
        <taxon>Linguliformea</taxon>
        <taxon>Lingulata</taxon>
        <taxon>Lingulida</taxon>
        <taxon>Linguloidea</taxon>
        <taxon>Lingulidae</taxon>
        <taxon>Lingula</taxon>
    </lineage>
</organism>
<gene>
    <name evidence="5" type="primary">LOC106174263</name>
</gene>
<dbReference type="RefSeq" id="XP_013411196.1">
    <property type="nucleotide sequence ID" value="XM_013555742.2"/>
</dbReference>
<dbReference type="PROSITE" id="PS50237">
    <property type="entry name" value="HECT"/>
    <property type="match status" value="2"/>
</dbReference>
<evidence type="ECO:0000313" key="4">
    <source>
        <dbReference type="Proteomes" id="UP000085678"/>
    </source>
</evidence>
<dbReference type="GeneID" id="106174263"/>
<proteinExistence type="predicted"/>
<dbReference type="SMART" id="SM00119">
    <property type="entry name" value="HECTc"/>
    <property type="match status" value="1"/>
</dbReference>
<evidence type="ECO:0000259" key="3">
    <source>
        <dbReference type="PROSITE" id="PS50237"/>
    </source>
</evidence>
<accession>A0A1S3JM46</accession>
<name>A0A1S3JM46_LINAN</name>
<dbReference type="Gene3D" id="3.90.1750.10">
    <property type="entry name" value="Hect, E3 ligase catalytic domains"/>
    <property type="match status" value="1"/>
</dbReference>
<evidence type="ECO:0000256" key="2">
    <source>
        <dbReference type="PROSITE-ProRule" id="PRU00104"/>
    </source>
</evidence>
<dbReference type="KEGG" id="lak:106174263"/>
<feature type="domain" description="HECT" evidence="3">
    <location>
        <begin position="592"/>
        <end position="660"/>
    </location>
</feature>
<dbReference type="OrthoDB" id="6137715at2759"/>
<dbReference type="Proteomes" id="UP000085678">
    <property type="component" value="Unplaced"/>
</dbReference>
<keyword evidence="1 2" id="KW-0833">Ubl conjugation pathway</keyword>
<dbReference type="InterPro" id="IPR000569">
    <property type="entry name" value="HECT_dom"/>
</dbReference>
<feature type="domain" description="HECT" evidence="3">
    <location>
        <begin position="347"/>
        <end position="373"/>
    </location>
</feature>
<keyword evidence="4" id="KW-1185">Reference proteome</keyword>
<feature type="active site" description="Glycyl thioester intermediate" evidence="2">
    <location>
        <position position="631"/>
    </location>
</feature>
<dbReference type="Pfam" id="PF00632">
    <property type="entry name" value="HECT"/>
    <property type="match status" value="1"/>
</dbReference>
<dbReference type="SUPFAM" id="SSF56204">
    <property type="entry name" value="Hect, E3 ligase catalytic domain"/>
    <property type="match status" value="1"/>
</dbReference>
<evidence type="ECO:0000256" key="1">
    <source>
        <dbReference type="ARBA" id="ARBA00022786"/>
    </source>
</evidence>
<reference evidence="5" key="1">
    <citation type="submission" date="2025-08" db="UniProtKB">
        <authorList>
            <consortium name="RefSeq"/>
        </authorList>
    </citation>
    <scope>IDENTIFICATION</scope>
    <source>
        <tissue evidence="5">Gonads</tissue>
    </source>
</reference>